<evidence type="ECO:0000259" key="8">
    <source>
        <dbReference type="Pfam" id="PF01266"/>
    </source>
</evidence>
<dbReference type="PANTHER" id="PTHR11985">
    <property type="entry name" value="GLYCEROL-3-PHOSPHATE DEHYDROGENASE"/>
    <property type="match status" value="1"/>
</dbReference>
<dbReference type="PRINTS" id="PR01001">
    <property type="entry name" value="FADG3PDH"/>
</dbReference>
<dbReference type="Gene3D" id="3.50.50.60">
    <property type="entry name" value="FAD/NAD(P)-binding domain"/>
    <property type="match status" value="1"/>
</dbReference>
<dbReference type="PROSITE" id="PS00978">
    <property type="entry name" value="FAD_G3PDH_2"/>
    <property type="match status" value="1"/>
</dbReference>
<evidence type="ECO:0000256" key="7">
    <source>
        <dbReference type="SAM" id="MobiDB-lite"/>
    </source>
</evidence>
<feature type="compositionally biased region" description="Basic residues" evidence="7">
    <location>
        <begin position="182"/>
        <end position="197"/>
    </location>
</feature>
<organism evidence="10 11">
    <name type="scientific">Nocardioides simplex</name>
    <name type="common">Arthrobacter simplex</name>
    <dbReference type="NCBI Taxonomy" id="2045"/>
    <lineage>
        <taxon>Bacteria</taxon>
        <taxon>Bacillati</taxon>
        <taxon>Actinomycetota</taxon>
        <taxon>Actinomycetes</taxon>
        <taxon>Propionibacteriales</taxon>
        <taxon>Nocardioidaceae</taxon>
        <taxon>Pimelobacter</taxon>
    </lineage>
</organism>
<dbReference type="Pfam" id="PF01266">
    <property type="entry name" value="DAO"/>
    <property type="match status" value="1"/>
</dbReference>
<feature type="region of interest" description="Disordered" evidence="7">
    <location>
        <begin position="1"/>
        <end position="212"/>
    </location>
</feature>
<keyword evidence="6" id="KW-0560">Oxidoreductase</keyword>
<feature type="compositionally biased region" description="Basic residues" evidence="7">
    <location>
        <begin position="94"/>
        <end position="104"/>
    </location>
</feature>
<comment type="caution">
    <text evidence="10">The sequence shown here is derived from an EMBL/GenBank/DDBJ whole genome shotgun (WGS) entry which is preliminary data.</text>
</comment>
<gene>
    <name evidence="10" type="ORF">F9L07_13945</name>
</gene>
<dbReference type="InterPro" id="IPR031656">
    <property type="entry name" value="DAO_C"/>
</dbReference>
<comment type="similarity">
    <text evidence="2">Belongs to the FAD-dependent glycerol-3-phosphate dehydrogenase family.</text>
</comment>
<evidence type="ECO:0000256" key="1">
    <source>
        <dbReference type="ARBA" id="ARBA00001974"/>
    </source>
</evidence>
<feature type="domain" description="Alpha-glycerophosphate oxidase C-terminal" evidence="9">
    <location>
        <begin position="613"/>
        <end position="718"/>
    </location>
</feature>
<keyword evidence="5" id="KW-0274">FAD</keyword>
<evidence type="ECO:0000256" key="3">
    <source>
        <dbReference type="ARBA" id="ARBA00022630"/>
    </source>
</evidence>
<name>A0A7J5E656_NOCSI</name>
<feature type="compositionally biased region" description="Basic and acidic residues" evidence="7">
    <location>
        <begin position="38"/>
        <end position="58"/>
    </location>
</feature>
<evidence type="ECO:0000256" key="6">
    <source>
        <dbReference type="ARBA" id="ARBA00023002"/>
    </source>
</evidence>
<dbReference type="AlphaFoldDB" id="A0A7J5E656"/>
<evidence type="ECO:0000313" key="10">
    <source>
        <dbReference type="EMBL" id="KAB2813547.1"/>
    </source>
</evidence>
<keyword evidence="3" id="KW-0285">Flavoprotein</keyword>
<dbReference type="InterPro" id="IPR000447">
    <property type="entry name" value="G3P_DH_FAD-dep"/>
</dbReference>
<dbReference type="EMBL" id="WBVM01000001">
    <property type="protein sequence ID" value="KAB2813547.1"/>
    <property type="molecule type" value="Genomic_DNA"/>
</dbReference>
<dbReference type="Gene3D" id="1.10.8.870">
    <property type="entry name" value="Alpha-glycerophosphate oxidase, cap domain"/>
    <property type="match status" value="1"/>
</dbReference>
<dbReference type="InterPro" id="IPR006076">
    <property type="entry name" value="FAD-dep_OxRdtase"/>
</dbReference>
<proteinExistence type="inferred from homology"/>
<accession>A0A7J5E656</accession>
<dbReference type="GO" id="GO:0004368">
    <property type="term" value="F:glycerol-3-phosphate dehydrogenase (quinone) activity"/>
    <property type="evidence" value="ECO:0007669"/>
    <property type="project" value="InterPro"/>
</dbReference>
<feature type="compositionally biased region" description="Basic and acidic residues" evidence="7">
    <location>
        <begin position="147"/>
        <end position="165"/>
    </location>
</feature>
<dbReference type="GO" id="GO:0006071">
    <property type="term" value="P:glycerol metabolic process"/>
    <property type="evidence" value="ECO:0007669"/>
    <property type="project" value="UniProtKB-KW"/>
</dbReference>
<feature type="compositionally biased region" description="Basic and acidic residues" evidence="7">
    <location>
        <begin position="105"/>
        <end position="121"/>
    </location>
</feature>
<dbReference type="Proteomes" id="UP000449906">
    <property type="component" value="Unassembled WGS sequence"/>
</dbReference>
<reference evidence="10 11" key="1">
    <citation type="submission" date="2019-09" db="EMBL/GenBank/DDBJ databases">
        <title>Pimelobacter sp. isolated from Paulinella.</title>
        <authorList>
            <person name="Jeong S.E."/>
        </authorList>
    </citation>
    <scope>NUCLEOTIDE SEQUENCE [LARGE SCALE GENOMIC DNA]</scope>
    <source>
        <strain evidence="10 11">Pch-N</strain>
    </source>
</reference>
<feature type="compositionally biased region" description="Basic residues" evidence="7">
    <location>
        <begin position="76"/>
        <end position="86"/>
    </location>
</feature>
<feature type="compositionally biased region" description="Basic residues" evidence="7">
    <location>
        <begin position="23"/>
        <end position="37"/>
    </location>
</feature>
<sequence>MCYSVTHVVTSSQRRIREQPPRRLPRRRAGVHPRRRVASHDADRGRPPGRRLADDDLPRLVGHARAAGRPDDPRVGHARRRPARRGRAADPRLDRRHRGRHRVGAARERAVHPDRRARPRADPPLPAVPARPLAGAHPRGARRRDHRWPVRRRDPGRRTPGDRPRPAPRRARLRAVGAHDDRRRRRRVRPRQRAPRPRRPEPPAVSAAPTRITPGLDGVPAAVDVVVLGLGVTGAGVALDAVSRGLSVLAVDAHDLAFGTSRFSSKLVHGGLRYLASGQVGIAHESAVERGILMETTAPHLTRPLPSIIPLAAGVSRPMGTLAGAGFLGGDLLRRAAGTSSDTLPRPRRLSAAETRRLAPPLRTDGLRGAYLGWDGQLEDDARLVTTIARTAAEHGAHVRTHARAVSATGQQVVLRDERTGATTTVIARAVVNATGVWAGELVDDVRLRPSRGTHLVLRGSALPGLDVAVFAPIPGETNRFVLVLPQPDGQLYVGLTDEPVDGPVPDVAEPTEVEIGFLLDVVAASFARPLRRSDVVGAFAGLRPLLDTSAGSAQRTGDDSTADLSRKHAVLTSRTGVVTIVGGKLTTYRRMAEDAVDAAVAAAGLGATAGPCVTATLRLAGAAPRTELADRAAQAGSAGEARLIRRYGADAGLVLDAAVAASGWSPAELLAPIAEGVPTVAAELFFGVTHEGAADVADLLDRRTRIGLVPADRARAVPVAERVLAATRATP</sequence>
<dbReference type="InterPro" id="IPR036188">
    <property type="entry name" value="FAD/NAD-bd_sf"/>
</dbReference>
<dbReference type="SUPFAM" id="SSF51905">
    <property type="entry name" value="FAD/NAD(P)-binding domain"/>
    <property type="match status" value="1"/>
</dbReference>
<dbReference type="PANTHER" id="PTHR11985:SF35">
    <property type="entry name" value="ANAEROBIC GLYCEROL-3-PHOSPHATE DEHYDROGENASE SUBUNIT A"/>
    <property type="match status" value="1"/>
</dbReference>
<dbReference type="InterPro" id="IPR038299">
    <property type="entry name" value="DAO_C_sf"/>
</dbReference>
<keyword evidence="4" id="KW-0319">Glycerol metabolism</keyword>
<dbReference type="Pfam" id="PF16901">
    <property type="entry name" value="DAO_C"/>
    <property type="match status" value="1"/>
</dbReference>
<evidence type="ECO:0000256" key="4">
    <source>
        <dbReference type="ARBA" id="ARBA00022798"/>
    </source>
</evidence>
<evidence type="ECO:0000259" key="9">
    <source>
        <dbReference type="Pfam" id="PF16901"/>
    </source>
</evidence>
<protein>
    <submittedName>
        <fullName evidence="10">Glycerol-3-phosphate dehydrogenase/oxidase</fullName>
    </submittedName>
</protein>
<evidence type="ECO:0000256" key="2">
    <source>
        <dbReference type="ARBA" id="ARBA00007330"/>
    </source>
</evidence>
<dbReference type="Gene3D" id="3.30.9.10">
    <property type="entry name" value="D-Amino Acid Oxidase, subunit A, domain 2"/>
    <property type="match status" value="1"/>
</dbReference>
<feature type="domain" description="FAD dependent oxidoreductase" evidence="8">
    <location>
        <begin position="224"/>
        <end position="589"/>
    </location>
</feature>
<comment type="cofactor">
    <cofactor evidence="1">
        <name>FAD</name>
        <dbReference type="ChEBI" id="CHEBI:57692"/>
    </cofactor>
</comment>
<dbReference type="GO" id="GO:0046168">
    <property type="term" value="P:glycerol-3-phosphate catabolic process"/>
    <property type="evidence" value="ECO:0007669"/>
    <property type="project" value="TreeGrafter"/>
</dbReference>
<evidence type="ECO:0000313" key="11">
    <source>
        <dbReference type="Proteomes" id="UP000449906"/>
    </source>
</evidence>
<evidence type="ECO:0000256" key="5">
    <source>
        <dbReference type="ARBA" id="ARBA00022827"/>
    </source>
</evidence>